<dbReference type="eggNOG" id="ENOG50314RM">
    <property type="taxonomic scope" value="Bacteria"/>
</dbReference>
<organism evidence="1 2">
    <name type="scientific">Gracilibacillus boraciitolerans JCM 21714</name>
    <dbReference type="NCBI Taxonomy" id="1298598"/>
    <lineage>
        <taxon>Bacteria</taxon>
        <taxon>Bacillati</taxon>
        <taxon>Bacillota</taxon>
        <taxon>Bacilli</taxon>
        <taxon>Bacillales</taxon>
        <taxon>Bacillaceae</taxon>
        <taxon>Gracilibacillus</taxon>
    </lineage>
</organism>
<proteinExistence type="predicted"/>
<protein>
    <submittedName>
        <fullName evidence="1">Uncharacterized protein</fullName>
    </submittedName>
</protein>
<dbReference type="Proteomes" id="UP000019102">
    <property type="component" value="Unassembled WGS sequence"/>
</dbReference>
<keyword evidence="2" id="KW-1185">Reference proteome</keyword>
<evidence type="ECO:0000313" key="1">
    <source>
        <dbReference type="EMBL" id="GAE92691.1"/>
    </source>
</evidence>
<dbReference type="RefSeq" id="WP_200868436.1">
    <property type="nucleotide sequence ID" value="NZ_BAVS01000006.1"/>
</dbReference>
<comment type="caution">
    <text evidence="1">The sequence shown here is derived from an EMBL/GenBank/DDBJ whole genome shotgun (WGS) entry which is preliminary data.</text>
</comment>
<evidence type="ECO:0000313" key="2">
    <source>
        <dbReference type="Proteomes" id="UP000019102"/>
    </source>
</evidence>
<sequence>MVNQQRLQKQIKNWQDESTVYLNEMKDLIKNIEETKQLIVICYFTTSYQLSHQVDRVNYGIGSFHIQNLGTQSLMNPHIGIKITANIDFNLSGKYLYPNSKKTVRLSNAWERINEATDKKEIWLKPTQKESVDPGEILTFSNFQLKWEPTSTYAGTIQGFTYGNELPDGIHALNQINLNGTITDREEEEQTDEKNRDHSSFQMNQLIQQYMKESLERITQEDQSNRNNSFVYLENDTLHLLILYLLMKTENVDNGINNNENFVELSEVLDRYMEDNRLAFVEVIDLLRNRTKGNDADDK</sequence>
<dbReference type="EMBL" id="BAVS01000006">
    <property type="protein sequence ID" value="GAE92691.1"/>
    <property type="molecule type" value="Genomic_DNA"/>
</dbReference>
<gene>
    <name evidence="1" type="ORF">JCM21714_1702</name>
</gene>
<dbReference type="AlphaFoldDB" id="W4VHQ0"/>
<accession>W4VHQ0</accession>
<reference evidence="1 2" key="1">
    <citation type="journal article" date="2014" name="Genome Announc.">
        <title>Draft Genome Sequence of the Boron-Tolerant and Moderately Halotolerant Bacterium Gracilibacillus boraciitolerans JCM 21714T.</title>
        <authorList>
            <person name="Ahmed I."/>
            <person name="Oshima K."/>
            <person name="Suda W."/>
            <person name="Kitamura K."/>
            <person name="Iida T."/>
            <person name="Ohmori Y."/>
            <person name="Fujiwara T."/>
            <person name="Hattori M."/>
            <person name="Ohkuma M."/>
        </authorList>
    </citation>
    <scope>NUCLEOTIDE SEQUENCE [LARGE SCALE GENOMIC DNA]</scope>
    <source>
        <strain evidence="1 2">JCM 21714</strain>
    </source>
</reference>
<name>W4VHQ0_9BACI</name>
<dbReference type="STRING" id="1298598.JCM21714_1702"/>